<dbReference type="GeneID" id="16982309"/>
<evidence type="ECO:0000256" key="1">
    <source>
        <dbReference type="SAM" id="Coils"/>
    </source>
</evidence>
<dbReference type="KEGG" id="vg:16982309"/>
<sequence>MSYINTISTSAYKEALQATEQLEEPALGFVKPRDHNREGIQKSVTAVTKQNNTLIQLVVDLHEKINTLEEKIEKLRKEPPQSTGISADLVTKLENLTLQDQGKKPKESRGKRLVFKDPLEIIKAEKRKLDGPGPSKNSGGGPNHSIQAKPEKDA</sequence>
<organism evidence="3 5">
    <name type="scientific">Piper yellow mottle virus</name>
    <dbReference type="NCBI Taxonomy" id="262957"/>
    <lineage>
        <taxon>Viruses</taxon>
        <taxon>Riboviria</taxon>
        <taxon>Pararnavirae</taxon>
        <taxon>Artverviricota</taxon>
        <taxon>Revtraviricetes</taxon>
        <taxon>Ortervirales</taxon>
        <taxon>Caulimoviridae</taxon>
        <taxon>Badnavirus</taxon>
        <taxon>Badnavirus maculapiperis</taxon>
    </lineage>
</organism>
<dbReference type="OrthoDB" id="28662at10239"/>
<accession>T2BB23</accession>
<dbReference type="Proteomes" id="UP000202270">
    <property type="component" value="Segment"/>
</dbReference>
<feature type="region of interest" description="Disordered" evidence="2">
    <location>
        <begin position="96"/>
        <end position="115"/>
    </location>
</feature>
<feature type="compositionally biased region" description="Basic and acidic residues" evidence="2">
    <location>
        <begin position="101"/>
        <end position="115"/>
    </location>
</feature>
<dbReference type="EMBL" id="KC808712">
    <property type="protein sequence ID" value="AGV08295.1"/>
    <property type="molecule type" value="Genomic_DNA"/>
</dbReference>
<feature type="region of interest" description="Disordered" evidence="2">
    <location>
        <begin position="124"/>
        <end position="154"/>
    </location>
</feature>
<reference evidence="4" key="2">
    <citation type="journal article" date="2015" name="Virus Genes">
        <title>Complete genome sequencing of Piper yellow mottle virus infecting black pepper, betelvine, and Indian long pepper.</title>
        <authorList>
            <person name="Deeshma K.P."/>
            <person name="Bhat A.I."/>
        </authorList>
    </citation>
    <scope>NUCLEOTIDE SEQUENCE</scope>
    <source>
        <strain evidence="4">PN-P1</strain>
    </source>
</reference>
<evidence type="ECO:0000313" key="4">
    <source>
        <dbReference type="EMBL" id="AIK01815.1"/>
    </source>
</evidence>
<dbReference type="RefSeq" id="YP_008567618.1">
    <property type="nucleotide sequence ID" value="NC_022365.1"/>
</dbReference>
<evidence type="ECO:0000313" key="5">
    <source>
        <dbReference type="Proteomes" id="UP000202270"/>
    </source>
</evidence>
<keyword evidence="5" id="KW-1185">Reference proteome</keyword>
<protein>
    <submittedName>
        <fullName evidence="3">ORF2</fullName>
    </submittedName>
</protein>
<reference evidence="3 5" key="1">
    <citation type="journal article" date="2014" name="Arch. Virol.">
        <title>The complete genome sequence of Piper yellow mottle virus (PYMoV).</title>
        <authorList>
            <person name="Hany U."/>
            <person name="Adams I.P."/>
            <person name="Glover R."/>
            <person name="Bhat A.I."/>
            <person name="Boonham N."/>
        </authorList>
    </citation>
    <scope>NUCLEOTIDE SEQUENCE [LARGE SCALE GENOMIC DNA]</scope>
    <source>
        <strain evidence="3 5">ISH-1</strain>
    </source>
</reference>
<keyword evidence="1" id="KW-0175">Coiled coil</keyword>
<evidence type="ECO:0000256" key="2">
    <source>
        <dbReference type="SAM" id="MobiDB-lite"/>
    </source>
</evidence>
<feature type="coiled-coil region" evidence="1">
    <location>
        <begin position="51"/>
        <end position="78"/>
    </location>
</feature>
<evidence type="ECO:0000313" key="3">
    <source>
        <dbReference type="EMBL" id="AGV08295.1"/>
    </source>
</evidence>
<name>T2BB23_9VIRU</name>
<proteinExistence type="predicted"/>
<dbReference type="EMBL" id="KJ873041">
    <property type="protein sequence ID" value="AIK01815.1"/>
    <property type="molecule type" value="Genomic_DNA"/>
</dbReference>